<reference evidence="1 2" key="1">
    <citation type="submission" date="2018-12" db="EMBL/GenBank/DDBJ databases">
        <title>Venturia inaequalis Genome Resource.</title>
        <authorList>
            <person name="Lichtner F.J."/>
        </authorList>
    </citation>
    <scope>NUCLEOTIDE SEQUENCE [LARGE SCALE GENOMIC DNA]</scope>
    <source>
        <strain evidence="1 2">120213</strain>
    </source>
</reference>
<name>A0A8H3U644_VENIN</name>
<accession>A0A8H3U644</accession>
<organism evidence="1 2">
    <name type="scientific">Venturia inaequalis</name>
    <name type="common">Apple scab fungus</name>
    <dbReference type="NCBI Taxonomy" id="5025"/>
    <lineage>
        <taxon>Eukaryota</taxon>
        <taxon>Fungi</taxon>
        <taxon>Dikarya</taxon>
        <taxon>Ascomycota</taxon>
        <taxon>Pezizomycotina</taxon>
        <taxon>Dothideomycetes</taxon>
        <taxon>Pleosporomycetidae</taxon>
        <taxon>Venturiales</taxon>
        <taxon>Venturiaceae</taxon>
        <taxon>Venturia</taxon>
    </lineage>
</organism>
<evidence type="ECO:0000313" key="1">
    <source>
        <dbReference type="EMBL" id="KAE9963588.1"/>
    </source>
</evidence>
<evidence type="ECO:0000313" key="2">
    <source>
        <dbReference type="Proteomes" id="UP000447873"/>
    </source>
</evidence>
<gene>
    <name evidence="1" type="ORF">EG328_011284</name>
</gene>
<sequence>MDRLSEHFDIYVYYQERKTARANTNTAPAPTNSPELGVLYDGKALVGEPPSLKAEFNEEVKR</sequence>
<dbReference type="EMBL" id="WNWS01000812">
    <property type="protein sequence ID" value="KAE9963588.1"/>
    <property type="molecule type" value="Genomic_DNA"/>
</dbReference>
<proteinExistence type="predicted"/>
<dbReference type="AlphaFoldDB" id="A0A8H3U644"/>
<comment type="caution">
    <text evidence="1">The sequence shown here is derived from an EMBL/GenBank/DDBJ whole genome shotgun (WGS) entry which is preliminary data.</text>
</comment>
<dbReference type="Proteomes" id="UP000447873">
    <property type="component" value="Unassembled WGS sequence"/>
</dbReference>
<protein>
    <submittedName>
        <fullName evidence="1">Uncharacterized protein</fullName>
    </submittedName>
</protein>